<name>A0AAD6ZKC5_9AGAR</name>
<feature type="repeat" description="ANK" evidence="3">
    <location>
        <begin position="391"/>
        <end position="423"/>
    </location>
</feature>
<keyword evidence="1" id="KW-0677">Repeat</keyword>
<keyword evidence="2 3" id="KW-0040">ANK repeat</keyword>
<dbReference type="PROSITE" id="PS50297">
    <property type="entry name" value="ANK_REP_REGION"/>
    <property type="match status" value="4"/>
</dbReference>
<gene>
    <name evidence="4" type="ORF">DFH08DRAFT_710671</name>
</gene>
<feature type="repeat" description="ANK" evidence="3">
    <location>
        <begin position="328"/>
        <end position="357"/>
    </location>
</feature>
<dbReference type="Gene3D" id="1.25.40.20">
    <property type="entry name" value="Ankyrin repeat-containing domain"/>
    <property type="match status" value="3"/>
</dbReference>
<reference evidence="4" key="1">
    <citation type="submission" date="2023-03" db="EMBL/GenBank/DDBJ databases">
        <title>Massive genome expansion in bonnet fungi (Mycena s.s.) driven by repeated elements and novel gene families across ecological guilds.</title>
        <authorList>
            <consortium name="Lawrence Berkeley National Laboratory"/>
            <person name="Harder C.B."/>
            <person name="Miyauchi S."/>
            <person name="Viragh M."/>
            <person name="Kuo A."/>
            <person name="Thoen E."/>
            <person name="Andreopoulos B."/>
            <person name="Lu D."/>
            <person name="Skrede I."/>
            <person name="Drula E."/>
            <person name="Henrissat B."/>
            <person name="Morin E."/>
            <person name="Kohler A."/>
            <person name="Barry K."/>
            <person name="LaButti K."/>
            <person name="Morin E."/>
            <person name="Salamov A."/>
            <person name="Lipzen A."/>
            <person name="Mereny Z."/>
            <person name="Hegedus B."/>
            <person name="Baldrian P."/>
            <person name="Stursova M."/>
            <person name="Weitz H."/>
            <person name="Taylor A."/>
            <person name="Grigoriev I.V."/>
            <person name="Nagy L.G."/>
            <person name="Martin F."/>
            <person name="Kauserud H."/>
        </authorList>
    </citation>
    <scope>NUCLEOTIDE SEQUENCE</scope>
    <source>
        <strain evidence="4">CBHHK002</strain>
    </source>
</reference>
<keyword evidence="5" id="KW-1185">Reference proteome</keyword>
<proteinExistence type="predicted"/>
<dbReference type="SUPFAM" id="SSF48403">
    <property type="entry name" value="Ankyrin repeat"/>
    <property type="match status" value="1"/>
</dbReference>
<sequence>MIVVKKNWWNSARTVSFAHASVEDYLQSEKFTQEYTAYDLRIGPSHRFLAQTCLSYLLQFVDHPLPRKTQTDYPLGPYAADNWYYHLHRSDNPALLSSLVVCLLQDGSNQYAAFNDFRLDFRILFSSIFQHTFQRTPTKPLDVCSKLGYTEAVRLLLQNGADPNTSGNGSTALREASTFGHPDIVHILLQNGAQVDTVALDQASIQSRWDIVQALLQKSSFSVAHKWISHGLAIAFQGGLEIVQILLEAWTNLGGAQVPHHLVVSASERGLSDIVRLLVEHGADVNAATEEYNALGAAAALHHGCVDTVRVLLEKGAEVNATSKIYGSALQVASHRGDIETVRLLVEHGAEVNTTGGKYGSPLQAASRGGNVEMVQLLLEHGADVNATDGMHGSALQAASANGHVAVVRLLLEKDADVNAIGGPSGTALKAAARLDQLRGKNWWDAKEITRILLENGALEEDMTCGLEEDVETHDSFSDLYSWSNAAASDNEDVMLDSSSDGSSSSESDD</sequence>
<dbReference type="EMBL" id="JARIHO010000042">
    <property type="protein sequence ID" value="KAJ7326484.1"/>
    <property type="molecule type" value="Genomic_DNA"/>
</dbReference>
<feature type="repeat" description="ANK" evidence="3">
    <location>
        <begin position="358"/>
        <end position="390"/>
    </location>
</feature>
<feature type="repeat" description="ANK" evidence="3">
    <location>
        <begin position="136"/>
        <end position="168"/>
    </location>
</feature>
<dbReference type="Pfam" id="PF00023">
    <property type="entry name" value="Ank"/>
    <property type="match status" value="1"/>
</dbReference>
<evidence type="ECO:0000256" key="2">
    <source>
        <dbReference type="ARBA" id="ARBA00023043"/>
    </source>
</evidence>
<dbReference type="SMART" id="SM00248">
    <property type="entry name" value="ANK"/>
    <property type="match status" value="7"/>
</dbReference>
<evidence type="ECO:0000256" key="1">
    <source>
        <dbReference type="ARBA" id="ARBA00022737"/>
    </source>
</evidence>
<accession>A0AAD6ZKC5</accession>
<feature type="repeat" description="ANK" evidence="3">
    <location>
        <begin position="168"/>
        <end position="200"/>
    </location>
</feature>
<dbReference type="PANTHER" id="PTHR24171">
    <property type="entry name" value="ANKYRIN REPEAT DOMAIN-CONTAINING PROTEIN 39-RELATED"/>
    <property type="match status" value="1"/>
</dbReference>
<dbReference type="PRINTS" id="PR01415">
    <property type="entry name" value="ANKYRIN"/>
</dbReference>
<dbReference type="PROSITE" id="PS50088">
    <property type="entry name" value="ANK_REPEAT"/>
    <property type="match status" value="6"/>
</dbReference>
<dbReference type="Proteomes" id="UP001218218">
    <property type="component" value="Unassembled WGS sequence"/>
</dbReference>
<dbReference type="PANTHER" id="PTHR24171:SF9">
    <property type="entry name" value="ANKYRIN REPEAT DOMAIN-CONTAINING PROTEIN 39"/>
    <property type="match status" value="1"/>
</dbReference>
<dbReference type="InterPro" id="IPR036770">
    <property type="entry name" value="Ankyrin_rpt-contain_sf"/>
</dbReference>
<dbReference type="AlphaFoldDB" id="A0AAD6ZKC5"/>
<evidence type="ECO:0000256" key="3">
    <source>
        <dbReference type="PROSITE-ProRule" id="PRU00023"/>
    </source>
</evidence>
<feature type="repeat" description="ANK" evidence="3">
    <location>
        <begin position="255"/>
        <end position="290"/>
    </location>
</feature>
<dbReference type="InterPro" id="IPR002110">
    <property type="entry name" value="Ankyrin_rpt"/>
</dbReference>
<organism evidence="4 5">
    <name type="scientific">Mycena albidolilacea</name>
    <dbReference type="NCBI Taxonomy" id="1033008"/>
    <lineage>
        <taxon>Eukaryota</taxon>
        <taxon>Fungi</taxon>
        <taxon>Dikarya</taxon>
        <taxon>Basidiomycota</taxon>
        <taxon>Agaricomycotina</taxon>
        <taxon>Agaricomycetes</taxon>
        <taxon>Agaricomycetidae</taxon>
        <taxon>Agaricales</taxon>
        <taxon>Marasmiineae</taxon>
        <taxon>Mycenaceae</taxon>
        <taxon>Mycena</taxon>
    </lineage>
</organism>
<evidence type="ECO:0000313" key="4">
    <source>
        <dbReference type="EMBL" id="KAJ7326484.1"/>
    </source>
</evidence>
<evidence type="ECO:0000313" key="5">
    <source>
        <dbReference type="Proteomes" id="UP001218218"/>
    </source>
</evidence>
<comment type="caution">
    <text evidence="4">The sequence shown here is derived from an EMBL/GenBank/DDBJ whole genome shotgun (WGS) entry which is preliminary data.</text>
</comment>
<dbReference type="Pfam" id="PF12796">
    <property type="entry name" value="Ank_2"/>
    <property type="match status" value="3"/>
</dbReference>
<protein>
    <submittedName>
        <fullName evidence="4">Multiple ankyrin repeats single kh domain protein</fullName>
    </submittedName>
</protein>